<feature type="compositionally biased region" description="Polar residues" evidence="1">
    <location>
        <begin position="404"/>
        <end position="418"/>
    </location>
</feature>
<dbReference type="STRING" id="94643.A0A2A9MD41"/>
<name>A0A2A9MD41_BESBE</name>
<dbReference type="PANTHER" id="PTHR13047">
    <property type="entry name" value="PRE-MRNA CLEAVAGE FACTOR IM, 25KD SUBUNIT"/>
    <property type="match status" value="1"/>
</dbReference>
<sequence length="438" mass="47577">MESSLHDTGSSPDLGTEDANGETLLVASAASSGSDDEHDVLADLSGAYLPPLHAASEPPDGEDAGEAAASAGARRRPEGAPGPAAGASLVAATPEKPGAEAPSSTPTQARGGSLGPAAAAARRELRESEWAVFAASSYESQAEAQFEGKWEFLSSAKKSQAGAAGTAGTAGAAAASRLLAKRLETYQRQGLRRSVAPVLLCHLREYLHVLLLFHREARRYTLLTFKAKSWERPEDVLERKLEKILTKHRSEVHKSLANYTWVAPEQNEKVTADVREFLGEWWRPELDEEPLPFLPPHVTRPKERIRLYQVQLPQKCSFRLPPALSLAAIPLFDLLRPEIHGLALAGIPHMLSRFRFRLLELSVTWMDSSTPSIGTGRRSKGTGGRRDQEEDEEEDFSPAFLEELTSQDAAMETVNEQGPTEELPPELAALAAEEEEDA</sequence>
<dbReference type="InterPro" id="IPR016706">
    <property type="entry name" value="Cleav_polyA_spec_factor_su5"/>
</dbReference>
<feature type="compositionally biased region" description="Low complexity" evidence="1">
    <location>
        <begin position="109"/>
        <end position="120"/>
    </location>
</feature>
<comment type="caution">
    <text evidence="2">The sequence shown here is derived from an EMBL/GenBank/DDBJ whole genome shotgun (WGS) entry which is preliminary data.</text>
</comment>
<keyword evidence="3" id="KW-1185">Reference proteome</keyword>
<evidence type="ECO:0000313" key="3">
    <source>
        <dbReference type="Proteomes" id="UP000224006"/>
    </source>
</evidence>
<dbReference type="GO" id="GO:0031124">
    <property type="term" value="P:mRNA 3'-end processing"/>
    <property type="evidence" value="ECO:0007669"/>
    <property type="project" value="InterPro"/>
</dbReference>
<feature type="compositionally biased region" description="Polar residues" evidence="1">
    <location>
        <begin position="1"/>
        <end position="13"/>
    </location>
</feature>
<proteinExistence type="predicted"/>
<dbReference type="OrthoDB" id="331821at2759"/>
<dbReference type="RefSeq" id="XP_029217875.1">
    <property type="nucleotide sequence ID" value="XM_029366444.1"/>
</dbReference>
<feature type="region of interest" description="Disordered" evidence="1">
    <location>
        <begin position="1"/>
        <end position="120"/>
    </location>
</feature>
<dbReference type="AlphaFoldDB" id="A0A2A9MD41"/>
<reference evidence="2 3" key="1">
    <citation type="submission" date="2017-09" db="EMBL/GenBank/DDBJ databases">
        <title>Genome sequencing of Besnoitia besnoiti strain Bb-Ger1.</title>
        <authorList>
            <person name="Schares G."/>
            <person name="Venepally P."/>
            <person name="Lorenzi H.A."/>
        </authorList>
    </citation>
    <scope>NUCLEOTIDE SEQUENCE [LARGE SCALE GENOMIC DNA]</scope>
    <source>
        <strain evidence="2 3">Bb-Ger1</strain>
    </source>
</reference>
<gene>
    <name evidence="2" type="ORF">BESB_080820</name>
</gene>
<dbReference type="Proteomes" id="UP000224006">
    <property type="component" value="Chromosome VII"/>
</dbReference>
<dbReference type="Gene3D" id="3.90.79.10">
    <property type="entry name" value="Nucleoside Triphosphate Pyrophosphohydrolase"/>
    <property type="match status" value="1"/>
</dbReference>
<protein>
    <submittedName>
        <fullName evidence="2">Putative mrna cleavage factor family protein</fullName>
    </submittedName>
</protein>
<dbReference type="GO" id="GO:0005849">
    <property type="term" value="C:mRNA cleavage factor complex"/>
    <property type="evidence" value="ECO:0007669"/>
    <property type="project" value="InterPro"/>
</dbReference>
<feature type="region of interest" description="Disordered" evidence="1">
    <location>
        <begin position="370"/>
        <end position="438"/>
    </location>
</feature>
<dbReference type="EMBL" id="NWUJ01000008">
    <property type="protein sequence ID" value="PFH33866.1"/>
    <property type="molecule type" value="Genomic_DNA"/>
</dbReference>
<dbReference type="GeneID" id="40313009"/>
<evidence type="ECO:0000256" key="1">
    <source>
        <dbReference type="SAM" id="MobiDB-lite"/>
    </source>
</evidence>
<dbReference type="Pfam" id="PF13869">
    <property type="entry name" value="NUDIX_2"/>
    <property type="match status" value="1"/>
</dbReference>
<feature type="compositionally biased region" description="Low complexity" evidence="1">
    <location>
        <begin position="79"/>
        <end position="88"/>
    </location>
</feature>
<dbReference type="VEuPathDB" id="ToxoDB:BESB_080820"/>
<dbReference type="KEGG" id="bbes:BESB_080820"/>
<evidence type="ECO:0000313" key="2">
    <source>
        <dbReference type="EMBL" id="PFH33866.1"/>
    </source>
</evidence>
<dbReference type="GO" id="GO:0003729">
    <property type="term" value="F:mRNA binding"/>
    <property type="evidence" value="ECO:0007669"/>
    <property type="project" value="InterPro"/>
</dbReference>
<accession>A0A2A9MD41</accession>
<organism evidence="2 3">
    <name type="scientific">Besnoitia besnoiti</name>
    <name type="common">Apicomplexan protozoan</name>
    <dbReference type="NCBI Taxonomy" id="94643"/>
    <lineage>
        <taxon>Eukaryota</taxon>
        <taxon>Sar</taxon>
        <taxon>Alveolata</taxon>
        <taxon>Apicomplexa</taxon>
        <taxon>Conoidasida</taxon>
        <taxon>Coccidia</taxon>
        <taxon>Eucoccidiorida</taxon>
        <taxon>Eimeriorina</taxon>
        <taxon>Sarcocystidae</taxon>
        <taxon>Besnoitia</taxon>
    </lineage>
</organism>